<name>A0A9P0LJU2_ACAOB</name>
<evidence type="ECO:0000256" key="3">
    <source>
        <dbReference type="ARBA" id="ARBA00006958"/>
    </source>
</evidence>
<keyword evidence="5" id="KW-0479">Metal-binding</keyword>
<dbReference type="AlphaFoldDB" id="A0A9P0LJU2"/>
<keyword evidence="6" id="KW-0378">Hydrolase</keyword>
<evidence type="ECO:0000259" key="8">
    <source>
        <dbReference type="Pfam" id="PF13359"/>
    </source>
</evidence>
<dbReference type="PANTHER" id="PTHR22930">
    <property type="match status" value="1"/>
</dbReference>
<evidence type="ECO:0000313" key="10">
    <source>
        <dbReference type="Proteomes" id="UP001152888"/>
    </source>
</evidence>
<evidence type="ECO:0000256" key="4">
    <source>
        <dbReference type="ARBA" id="ARBA00022722"/>
    </source>
</evidence>
<evidence type="ECO:0000256" key="2">
    <source>
        <dbReference type="ARBA" id="ARBA00004123"/>
    </source>
</evidence>
<organism evidence="9 10">
    <name type="scientific">Acanthoscelides obtectus</name>
    <name type="common">Bean weevil</name>
    <name type="synonym">Bruchus obtectus</name>
    <dbReference type="NCBI Taxonomy" id="200917"/>
    <lineage>
        <taxon>Eukaryota</taxon>
        <taxon>Metazoa</taxon>
        <taxon>Ecdysozoa</taxon>
        <taxon>Arthropoda</taxon>
        <taxon>Hexapoda</taxon>
        <taxon>Insecta</taxon>
        <taxon>Pterygota</taxon>
        <taxon>Neoptera</taxon>
        <taxon>Endopterygota</taxon>
        <taxon>Coleoptera</taxon>
        <taxon>Polyphaga</taxon>
        <taxon>Cucujiformia</taxon>
        <taxon>Chrysomeloidea</taxon>
        <taxon>Chrysomelidae</taxon>
        <taxon>Bruchinae</taxon>
        <taxon>Bruchini</taxon>
        <taxon>Acanthoscelides</taxon>
    </lineage>
</organism>
<gene>
    <name evidence="9" type="ORF">ACAOBT_LOCUS25312</name>
</gene>
<protein>
    <recommendedName>
        <fullName evidence="8">DDE Tnp4 domain-containing protein</fullName>
    </recommendedName>
</protein>
<dbReference type="InterPro" id="IPR027806">
    <property type="entry name" value="HARBI1_dom"/>
</dbReference>
<evidence type="ECO:0000256" key="5">
    <source>
        <dbReference type="ARBA" id="ARBA00022723"/>
    </source>
</evidence>
<dbReference type="GO" id="GO:0004518">
    <property type="term" value="F:nuclease activity"/>
    <property type="evidence" value="ECO:0007669"/>
    <property type="project" value="UniProtKB-KW"/>
</dbReference>
<reference evidence="9" key="1">
    <citation type="submission" date="2022-03" db="EMBL/GenBank/DDBJ databases">
        <authorList>
            <person name="Sayadi A."/>
        </authorList>
    </citation>
    <scope>NUCLEOTIDE SEQUENCE</scope>
</reference>
<comment type="caution">
    <text evidence="9">The sequence shown here is derived from an EMBL/GenBank/DDBJ whole genome shotgun (WGS) entry which is preliminary data.</text>
</comment>
<dbReference type="PANTHER" id="PTHR22930:SF289">
    <property type="entry name" value="DDE TNP4 DOMAIN-CONTAINING PROTEIN-RELATED"/>
    <property type="match status" value="1"/>
</dbReference>
<dbReference type="GO" id="GO:0046872">
    <property type="term" value="F:metal ion binding"/>
    <property type="evidence" value="ECO:0007669"/>
    <property type="project" value="UniProtKB-KW"/>
</dbReference>
<evidence type="ECO:0000256" key="1">
    <source>
        <dbReference type="ARBA" id="ARBA00001968"/>
    </source>
</evidence>
<dbReference type="GO" id="GO:0005634">
    <property type="term" value="C:nucleus"/>
    <property type="evidence" value="ECO:0007669"/>
    <property type="project" value="UniProtKB-SubCell"/>
</dbReference>
<evidence type="ECO:0000313" key="9">
    <source>
        <dbReference type="EMBL" id="CAH2000026.1"/>
    </source>
</evidence>
<dbReference type="GO" id="GO:0016787">
    <property type="term" value="F:hydrolase activity"/>
    <property type="evidence" value="ECO:0007669"/>
    <property type="project" value="UniProtKB-KW"/>
</dbReference>
<keyword evidence="7" id="KW-0539">Nucleus</keyword>
<proteinExistence type="inferred from homology"/>
<comment type="similarity">
    <text evidence="3">Belongs to the HARBI1 family.</text>
</comment>
<keyword evidence="10" id="KW-1185">Reference proteome</keyword>
<sequence length="247" mass="28128">MFRLTKDLVYELLETLTPFIQPPRRASALSITTKVLASGSHQEITGSNHFVGISQASMSRAIKEVTEALNQPQILATKVSFLRDPEEQDVLRRRFYSIHNFPGILGIIDCTHVAIVSPRNNDPLYPEHVYVNRKNYHSLNVQLICDPDLKIMNVNSRFSGSAHDSFIWAQSPIHGANIQKESSTHFFLLGDSGYSTRPWLLTPLLNPGNHGEELFNERLSSVRTIIERCNGVLKNRFRCLLRYRTLQ</sequence>
<comment type="subcellular location">
    <subcellularLocation>
        <location evidence="2">Nucleus</location>
    </subcellularLocation>
</comment>
<comment type="cofactor">
    <cofactor evidence="1">
        <name>a divalent metal cation</name>
        <dbReference type="ChEBI" id="CHEBI:60240"/>
    </cofactor>
</comment>
<dbReference type="Proteomes" id="UP001152888">
    <property type="component" value="Unassembled WGS sequence"/>
</dbReference>
<dbReference type="OrthoDB" id="8193938at2759"/>
<evidence type="ECO:0000256" key="7">
    <source>
        <dbReference type="ARBA" id="ARBA00023242"/>
    </source>
</evidence>
<evidence type="ECO:0000256" key="6">
    <source>
        <dbReference type="ARBA" id="ARBA00022801"/>
    </source>
</evidence>
<feature type="domain" description="DDE Tnp4" evidence="8">
    <location>
        <begin position="108"/>
        <end position="241"/>
    </location>
</feature>
<keyword evidence="4" id="KW-0540">Nuclease</keyword>
<dbReference type="EMBL" id="CAKOFQ010007388">
    <property type="protein sequence ID" value="CAH2000026.1"/>
    <property type="molecule type" value="Genomic_DNA"/>
</dbReference>
<dbReference type="InterPro" id="IPR045249">
    <property type="entry name" value="HARBI1-like"/>
</dbReference>
<accession>A0A9P0LJU2</accession>
<dbReference type="Pfam" id="PF13359">
    <property type="entry name" value="DDE_Tnp_4"/>
    <property type="match status" value="1"/>
</dbReference>